<sequence length="464" mass="51354">MDEQKTIPFDAIVVGAGLSGLQAAYDIQLAGLSCLVLEARDRVGGKTWTRTTKNGKLVDVGAAWINDTNQSKIYDLAKRFNLDLIQQNTNGYCVVQGENGERSTFQYGNNPQFSPEEVANLVGIRELVEDLSHATSEEQRKYDDITFEQWVKEHGGGKKTLSTAAIWTRAMLGCEPSRVTAMYVFDYYKRSGGLLRARSDSKDGAQYLRIRQGTQEISRRLAASLKPNSVLLGSPVVNITQEDDADNIVQTKSGMIYHCKKVIISIPTPLYSKINFLPALPTSKTSLTDKTELGFYAKSILVYREPWWRQSSFCGLSQSFVGPASITRDTSDDTNGQYSLTCFLVGDLGKAWSKLAVKARREAILSQALALFGKNHTKDIYDVVDIVEQDWALEEWSQGAPCPVTGPGILSVFGDQVVRPFGNIHFVGTETAEIWKGYMDGAVRSGERGAKEIIESIKSRDTKL</sequence>
<protein>
    <submittedName>
        <fullName evidence="1">Uncharacterized protein</fullName>
    </submittedName>
</protein>
<comment type="caution">
    <text evidence="1">The sequence shown here is derived from an EMBL/GenBank/DDBJ whole genome shotgun (WGS) entry which is preliminary data.</text>
</comment>
<gene>
    <name evidence="1" type="ORF">LOY88_001680</name>
</gene>
<dbReference type="EMBL" id="JALBCA010000018">
    <property type="protein sequence ID" value="KAI2390346.1"/>
    <property type="molecule type" value="Genomic_DNA"/>
</dbReference>
<reference evidence="1" key="1">
    <citation type="journal article" date="2022" name="bioRxiv">
        <title>Population genetic analysis of Ophidiomyces ophidiicola, the causative agent of snake fungal disease, indicates recent introductions to the USA.</title>
        <authorList>
            <person name="Ladner J.T."/>
            <person name="Palmer J.M."/>
            <person name="Ettinger C.L."/>
            <person name="Stajich J.E."/>
            <person name="Farrell T.M."/>
            <person name="Glorioso B.M."/>
            <person name="Lawson B."/>
            <person name="Price S.J."/>
            <person name="Stengle A.G."/>
            <person name="Grear D.A."/>
            <person name="Lorch J.M."/>
        </authorList>
    </citation>
    <scope>NUCLEOTIDE SEQUENCE</scope>
    <source>
        <strain evidence="1">NWHC 24266-5</strain>
    </source>
</reference>
<proteinExistence type="predicted"/>
<organism evidence="1">
    <name type="scientific">Ophidiomyces ophidiicola</name>
    <dbReference type="NCBI Taxonomy" id="1387563"/>
    <lineage>
        <taxon>Eukaryota</taxon>
        <taxon>Fungi</taxon>
        <taxon>Dikarya</taxon>
        <taxon>Ascomycota</taxon>
        <taxon>Pezizomycotina</taxon>
        <taxon>Eurotiomycetes</taxon>
        <taxon>Eurotiomycetidae</taxon>
        <taxon>Onygenales</taxon>
        <taxon>Onygenaceae</taxon>
        <taxon>Ophidiomyces</taxon>
    </lineage>
</organism>
<accession>A0ACB8V1A5</accession>
<evidence type="ECO:0000313" key="1">
    <source>
        <dbReference type="EMBL" id="KAI2390346.1"/>
    </source>
</evidence>
<name>A0ACB8V1A5_9EURO</name>